<dbReference type="GeneID" id="24124230"/>
<dbReference type="OrthoDB" id="168334at2759"/>
<organism evidence="2 3">
    <name type="scientific">Saprolegnia parasitica (strain CBS 223.65)</name>
    <dbReference type="NCBI Taxonomy" id="695850"/>
    <lineage>
        <taxon>Eukaryota</taxon>
        <taxon>Sar</taxon>
        <taxon>Stramenopiles</taxon>
        <taxon>Oomycota</taxon>
        <taxon>Saprolegniomycetes</taxon>
        <taxon>Saprolegniales</taxon>
        <taxon>Saprolegniaceae</taxon>
        <taxon>Saprolegnia</taxon>
    </lineage>
</organism>
<dbReference type="VEuPathDB" id="FungiDB:SPRG_01649"/>
<accession>A0A067CSV7</accession>
<feature type="compositionally biased region" description="Acidic residues" evidence="1">
    <location>
        <begin position="397"/>
        <end position="415"/>
    </location>
</feature>
<gene>
    <name evidence="2" type="ORF">SPRG_01649</name>
</gene>
<dbReference type="EMBL" id="KK583192">
    <property type="protein sequence ID" value="KDO33769.1"/>
    <property type="molecule type" value="Genomic_DNA"/>
</dbReference>
<dbReference type="AlphaFoldDB" id="A0A067CSV7"/>
<dbReference type="Proteomes" id="UP000030745">
    <property type="component" value="Unassembled WGS sequence"/>
</dbReference>
<name>A0A067CSV7_SAPPC</name>
<feature type="compositionally biased region" description="Low complexity" evidence="1">
    <location>
        <begin position="211"/>
        <end position="232"/>
    </location>
</feature>
<feature type="compositionally biased region" description="Pro residues" evidence="1">
    <location>
        <begin position="116"/>
        <end position="128"/>
    </location>
</feature>
<feature type="region of interest" description="Disordered" evidence="1">
    <location>
        <begin position="194"/>
        <end position="246"/>
    </location>
</feature>
<feature type="region of interest" description="Disordered" evidence="1">
    <location>
        <begin position="338"/>
        <end position="436"/>
    </location>
</feature>
<dbReference type="RefSeq" id="XP_012195406.1">
    <property type="nucleotide sequence ID" value="XM_012340016.1"/>
</dbReference>
<feature type="region of interest" description="Disordered" evidence="1">
    <location>
        <begin position="1"/>
        <end position="33"/>
    </location>
</feature>
<keyword evidence="3" id="KW-1185">Reference proteome</keyword>
<evidence type="ECO:0008006" key="4">
    <source>
        <dbReference type="Google" id="ProtNLM"/>
    </source>
</evidence>
<evidence type="ECO:0000256" key="1">
    <source>
        <dbReference type="SAM" id="MobiDB-lite"/>
    </source>
</evidence>
<evidence type="ECO:0000313" key="3">
    <source>
        <dbReference type="Proteomes" id="UP000030745"/>
    </source>
</evidence>
<dbReference type="OMA" id="ATAYWAK"/>
<reference evidence="2 3" key="1">
    <citation type="journal article" date="2013" name="PLoS Genet.">
        <title>Distinctive expansion of potential virulence genes in the genome of the oomycete fish pathogen Saprolegnia parasitica.</title>
        <authorList>
            <person name="Jiang R.H."/>
            <person name="de Bruijn I."/>
            <person name="Haas B.J."/>
            <person name="Belmonte R."/>
            <person name="Lobach L."/>
            <person name="Christie J."/>
            <person name="van den Ackerveken G."/>
            <person name="Bottin A."/>
            <person name="Bulone V."/>
            <person name="Diaz-Moreno S.M."/>
            <person name="Dumas B."/>
            <person name="Fan L."/>
            <person name="Gaulin E."/>
            <person name="Govers F."/>
            <person name="Grenville-Briggs L.J."/>
            <person name="Horner N.R."/>
            <person name="Levin J.Z."/>
            <person name="Mammella M."/>
            <person name="Meijer H.J."/>
            <person name="Morris P."/>
            <person name="Nusbaum C."/>
            <person name="Oome S."/>
            <person name="Phillips A.J."/>
            <person name="van Rooyen D."/>
            <person name="Rzeszutek E."/>
            <person name="Saraiva M."/>
            <person name="Secombes C.J."/>
            <person name="Seidl M.F."/>
            <person name="Snel B."/>
            <person name="Stassen J.H."/>
            <person name="Sykes S."/>
            <person name="Tripathy S."/>
            <person name="van den Berg H."/>
            <person name="Vega-Arreguin J.C."/>
            <person name="Wawra S."/>
            <person name="Young S.K."/>
            <person name="Zeng Q."/>
            <person name="Dieguez-Uribeondo J."/>
            <person name="Russ C."/>
            <person name="Tyler B.M."/>
            <person name="van West P."/>
        </authorList>
    </citation>
    <scope>NUCLEOTIDE SEQUENCE [LARGE SCALE GENOMIC DNA]</scope>
    <source>
        <strain evidence="2 3">CBS 223.65</strain>
    </source>
</reference>
<dbReference type="KEGG" id="spar:SPRG_01649"/>
<feature type="compositionally biased region" description="Low complexity" evidence="1">
    <location>
        <begin position="342"/>
        <end position="362"/>
    </location>
</feature>
<dbReference type="STRING" id="695850.A0A067CSV7"/>
<feature type="compositionally biased region" description="Pro residues" evidence="1">
    <location>
        <begin position="194"/>
        <end position="210"/>
    </location>
</feature>
<proteinExistence type="predicted"/>
<feature type="region of interest" description="Disordered" evidence="1">
    <location>
        <begin position="102"/>
        <end position="133"/>
    </location>
</feature>
<feature type="compositionally biased region" description="Basic and acidic residues" evidence="1">
    <location>
        <begin position="370"/>
        <end position="388"/>
    </location>
</feature>
<evidence type="ECO:0000313" key="2">
    <source>
        <dbReference type="EMBL" id="KDO33769.1"/>
    </source>
</evidence>
<protein>
    <recommendedName>
        <fullName evidence="4">Mediator complex subunit 15 KIX domain-containing protein</fullName>
    </recommendedName>
</protein>
<sequence>MAANANMPRPAYPGMPPAQAQGPNAMGPNAPDTNVRRSIMHALFMRYKQLHGSNADDATLQRMAANLEREIFQRAPMRDEYAQVAAAEIKRLEVSQQMYGTPPQGREMASGGATPVGPPQRPPAPYGAPSPGGMMDYRSSSSGSYVPPNTLSYQEFCARMQYQPIQKLIDIMWSQRTMIYDLQQELCHYKKQLQPPPSAQMYPPSYPPQQRPYHPSPNATTTTNNGESTPTTSYDRRPPPTPPQNATAYWAKVAELKDAHSNHLKKAYQILCMASQSTASMQSNKAESMKQNIHYAMVVLNETQETAAQPRDFSVITSVEAFIRESILPLIRKVQEVSQQKAGTPTHAGPAQGPPQQQQPLRGPTPPVQVKDRGQFTKQLLDEKKPSAKENQSSNMDDFDDFTGLDDLDDLDEKDDDTRSSSSSSFNAKKRPLSEL</sequence>